<name>A0ABR1BS20_NECAM</name>
<evidence type="ECO:0000313" key="1">
    <source>
        <dbReference type="EMBL" id="KAK6727856.1"/>
    </source>
</evidence>
<sequence length="80" mass="8797">MSVEIARCGHHCLPETGATRPHAELLLSLSSVAFPKFETKPSLFAVNLSDPGTVSEFLHYRCTAVAMFHSVLRSIRGLWA</sequence>
<dbReference type="Proteomes" id="UP001303046">
    <property type="component" value="Unassembled WGS sequence"/>
</dbReference>
<keyword evidence="2" id="KW-1185">Reference proteome</keyword>
<organism evidence="1 2">
    <name type="scientific">Necator americanus</name>
    <name type="common">Human hookworm</name>
    <dbReference type="NCBI Taxonomy" id="51031"/>
    <lineage>
        <taxon>Eukaryota</taxon>
        <taxon>Metazoa</taxon>
        <taxon>Ecdysozoa</taxon>
        <taxon>Nematoda</taxon>
        <taxon>Chromadorea</taxon>
        <taxon>Rhabditida</taxon>
        <taxon>Rhabditina</taxon>
        <taxon>Rhabditomorpha</taxon>
        <taxon>Strongyloidea</taxon>
        <taxon>Ancylostomatidae</taxon>
        <taxon>Bunostominae</taxon>
        <taxon>Necator</taxon>
    </lineage>
</organism>
<protein>
    <submittedName>
        <fullName evidence="1">Uncharacterized protein</fullName>
    </submittedName>
</protein>
<dbReference type="EMBL" id="JAVFWL010000001">
    <property type="protein sequence ID" value="KAK6727856.1"/>
    <property type="molecule type" value="Genomic_DNA"/>
</dbReference>
<evidence type="ECO:0000313" key="2">
    <source>
        <dbReference type="Proteomes" id="UP001303046"/>
    </source>
</evidence>
<reference evidence="1 2" key="1">
    <citation type="submission" date="2023-08" db="EMBL/GenBank/DDBJ databases">
        <title>A Necator americanus chromosomal reference genome.</title>
        <authorList>
            <person name="Ilik V."/>
            <person name="Petrzelkova K.J."/>
            <person name="Pardy F."/>
            <person name="Fuh T."/>
            <person name="Niatou-Singa F.S."/>
            <person name="Gouil Q."/>
            <person name="Baker L."/>
            <person name="Ritchie M.E."/>
            <person name="Jex A.R."/>
            <person name="Gazzola D."/>
            <person name="Li H."/>
            <person name="Toshio Fujiwara R."/>
            <person name="Zhan B."/>
            <person name="Aroian R.V."/>
            <person name="Pafco B."/>
            <person name="Schwarz E.M."/>
        </authorList>
    </citation>
    <scope>NUCLEOTIDE SEQUENCE [LARGE SCALE GENOMIC DNA]</scope>
    <source>
        <strain evidence="1 2">Aroian</strain>
        <tissue evidence="1">Whole animal</tissue>
    </source>
</reference>
<proteinExistence type="predicted"/>
<gene>
    <name evidence="1" type="primary">Necator_chrI.g1621</name>
    <name evidence="1" type="ORF">RB195_005495</name>
</gene>
<comment type="caution">
    <text evidence="1">The sequence shown here is derived from an EMBL/GenBank/DDBJ whole genome shotgun (WGS) entry which is preliminary data.</text>
</comment>
<accession>A0ABR1BS20</accession>